<dbReference type="GO" id="GO:0003723">
    <property type="term" value="F:RNA binding"/>
    <property type="evidence" value="ECO:0007669"/>
    <property type="project" value="UniProtKB-UniRule"/>
</dbReference>
<dbReference type="InterPro" id="IPR035979">
    <property type="entry name" value="RBD_domain_sf"/>
</dbReference>
<dbReference type="Proteomes" id="UP000799757">
    <property type="component" value="Unassembled WGS sequence"/>
</dbReference>
<dbReference type="Pfam" id="PF04059">
    <property type="entry name" value="RRM_2"/>
    <property type="match status" value="1"/>
</dbReference>
<reference evidence="5" key="1">
    <citation type="journal article" date="2020" name="Stud. Mycol.">
        <title>101 Dothideomycetes genomes: a test case for predicting lifestyles and emergence of pathogens.</title>
        <authorList>
            <person name="Haridas S."/>
            <person name="Albert R."/>
            <person name="Binder M."/>
            <person name="Bloem J."/>
            <person name="Labutti K."/>
            <person name="Salamov A."/>
            <person name="Andreopoulos B."/>
            <person name="Baker S."/>
            <person name="Barry K."/>
            <person name="Bills G."/>
            <person name="Bluhm B."/>
            <person name="Cannon C."/>
            <person name="Castanera R."/>
            <person name="Culley D."/>
            <person name="Daum C."/>
            <person name="Ezra D."/>
            <person name="Gonzalez J."/>
            <person name="Henrissat B."/>
            <person name="Kuo A."/>
            <person name="Liang C."/>
            <person name="Lipzen A."/>
            <person name="Lutzoni F."/>
            <person name="Magnuson J."/>
            <person name="Mondo S."/>
            <person name="Nolan M."/>
            <person name="Ohm R."/>
            <person name="Pangilinan J."/>
            <person name="Park H.-J."/>
            <person name="Ramirez L."/>
            <person name="Alfaro M."/>
            <person name="Sun H."/>
            <person name="Tritt A."/>
            <person name="Yoshinaga Y."/>
            <person name="Zwiers L.-H."/>
            <person name="Turgeon B."/>
            <person name="Goodwin S."/>
            <person name="Spatafora J."/>
            <person name="Crous P."/>
            <person name="Grigoriev I."/>
        </authorList>
    </citation>
    <scope>NUCLEOTIDE SEQUENCE</scope>
    <source>
        <strain evidence="5">CBS 109.77</strain>
    </source>
</reference>
<dbReference type="InterPro" id="IPR012677">
    <property type="entry name" value="Nucleotide-bd_a/b_plait_sf"/>
</dbReference>
<keyword evidence="6" id="KW-1185">Reference proteome</keyword>
<dbReference type="InterPro" id="IPR007201">
    <property type="entry name" value="Mei2-like_Rrm_C"/>
</dbReference>
<proteinExistence type="predicted"/>
<accession>A0A6A6XPU7</accession>
<dbReference type="PROSITE" id="PS50102">
    <property type="entry name" value="RRM"/>
    <property type="match status" value="1"/>
</dbReference>
<feature type="domain" description="RRM" evidence="4">
    <location>
        <begin position="343"/>
        <end position="427"/>
    </location>
</feature>
<dbReference type="AlphaFoldDB" id="A0A6A6XPU7"/>
<dbReference type="Gene3D" id="3.30.70.330">
    <property type="match status" value="1"/>
</dbReference>
<evidence type="ECO:0000256" key="3">
    <source>
        <dbReference type="SAM" id="MobiDB-lite"/>
    </source>
</evidence>
<dbReference type="InterPro" id="IPR000504">
    <property type="entry name" value="RRM_dom"/>
</dbReference>
<evidence type="ECO:0000256" key="2">
    <source>
        <dbReference type="PROSITE-ProRule" id="PRU00176"/>
    </source>
</evidence>
<evidence type="ECO:0000259" key="4">
    <source>
        <dbReference type="PROSITE" id="PS50102"/>
    </source>
</evidence>
<evidence type="ECO:0000256" key="1">
    <source>
        <dbReference type="ARBA" id="ARBA00022884"/>
    </source>
</evidence>
<gene>
    <name evidence="5" type="ORF">K505DRAFT_357565</name>
</gene>
<dbReference type="SUPFAM" id="SSF54928">
    <property type="entry name" value="RNA-binding domain, RBD"/>
    <property type="match status" value="1"/>
</dbReference>
<feature type="region of interest" description="Disordered" evidence="3">
    <location>
        <begin position="1"/>
        <end position="32"/>
    </location>
</feature>
<evidence type="ECO:0000313" key="5">
    <source>
        <dbReference type="EMBL" id="KAF2798379.1"/>
    </source>
</evidence>
<keyword evidence="1 2" id="KW-0694">RNA-binding</keyword>
<name>A0A6A6XPU7_9PLEO</name>
<protein>
    <recommendedName>
        <fullName evidence="4">RRM domain-containing protein</fullName>
    </recommendedName>
</protein>
<evidence type="ECO:0000313" key="6">
    <source>
        <dbReference type="Proteomes" id="UP000799757"/>
    </source>
</evidence>
<dbReference type="PANTHER" id="PTHR23189">
    <property type="entry name" value="RNA RECOGNITION MOTIF-CONTAINING"/>
    <property type="match status" value="1"/>
</dbReference>
<dbReference type="OrthoDB" id="417481at2759"/>
<dbReference type="EMBL" id="MU001785">
    <property type="protein sequence ID" value="KAF2798379.1"/>
    <property type="molecule type" value="Genomic_DNA"/>
</dbReference>
<sequence length="638" mass="72064">MSYSPTTTHGGGQQSSPPDLGTPNTYYSPEVTRNPQAIQRAQLPSSVAAGKQPVQQPVRETLIVSSDPRVHLQPAARTRPQFVNELDRDDPDYISRYLSVVHFADGTAVGTEQEIELQVVQSHMKEYLTFAMSVPLYSRGVHIRFDSLREACEAKYLLECLKHSIEYITPYEFAVAKSQDTVAVNDYEGQISLPILIQPFSNLVRNDLKEIAGIVQQIAAFYGVVREMEHAGTNETTGILRYRVEFHSIDAANRAIEGIKEYPLWGLSDAQWQWNTCTPVPWVGPARNDSPHSKTPRKDDQGRLVGFLHQPPRMANDHFMRHPADQHNKVQRERIEQGTDVRTTVMLRNIPNKLDWMSLKALLDKACYGCYDFIYLRIDFKSACNVGYAFINFTDMQGMLRMVDELEHRTWHGYRSAKAAEVSYATIQGKEALIQKFRNSSVMQETPFCRPRLFLSKDDATAIGDFRQAGLEIEFPRPDNPAKLQRSMDSARTVGLYPPHGSGTTNDHRNRASAYDRGTPRDLVQSAAAMSTAQYNAPFSYQHVPNQVKRMIEIWYNQTYANDHRCIIPFDFIPMTFVAQYFAMTPYSASMAAPQNPGVIGRPPVDALSHNARSGPMYPGNAMAGPSRQYGGYRHHGF</sequence>
<organism evidence="5 6">
    <name type="scientific">Melanomma pulvis-pyrius CBS 109.77</name>
    <dbReference type="NCBI Taxonomy" id="1314802"/>
    <lineage>
        <taxon>Eukaryota</taxon>
        <taxon>Fungi</taxon>
        <taxon>Dikarya</taxon>
        <taxon>Ascomycota</taxon>
        <taxon>Pezizomycotina</taxon>
        <taxon>Dothideomycetes</taxon>
        <taxon>Pleosporomycetidae</taxon>
        <taxon>Pleosporales</taxon>
        <taxon>Melanommataceae</taxon>
        <taxon>Melanomma</taxon>
    </lineage>
</organism>